<reference evidence="16" key="1">
    <citation type="journal article" date="2015" name="Proc. Natl. Acad. Sci. U.S.A.">
        <title>Genome sequence of the Asian Tiger mosquito, Aedes albopictus, reveals insights into its biology, genetics, and evolution.</title>
        <authorList>
            <person name="Chen X.G."/>
            <person name="Jiang X."/>
            <person name="Gu J."/>
            <person name="Xu M."/>
            <person name="Wu Y."/>
            <person name="Deng Y."/>
            <person name="Zhang C."/>
            <person name="Bonizzoni M."/>
            <person name="Dermauw W."/>
            <person name="Vontas J."/>
            <person name="Armbruster P."/>
            <person name="Huang X."/>
            <person name="Yang Y."/>
            <person name="Zhang H."/>
            <person name="He W."/>
            <person name="Peng H."/>
            <person name="Liu Y."/>
            <person name="Wu K."/>
            <person name="Chen J."/>
            <person name="Lirakis M."/>
            <person name="Topalis P."/>
            <person name="Van Leeuwen T."/>
            <person name="Hall A.B."/>
            <person name="Jiang X."/>
            <person name="Thorpe C."/>
            <person name="Mueller R.L."/>
            <person name="Sun C."/>
            <person name="Waterhouse R.M."/>
            <person name="Yan G."/>
            <person name="Tu Z.J."/>
            <person name="Fang X."/>
            <person name="James A.A."/>
        </authorList>
    </citation>
    <scope>NUCLEOTIDE SEQUENCE [LARGE SCALE GENOMIC DNA]</scope>
    <source>
        <strain evidence="16">Foshan</strain>
    </source>
</reference>
<reference evidence="15" key="2">
    <citation type="submission" date="2025-05" db="UniProtKB">
        <authorList>
            <consortium name="EnsemblMetazoa"/>
        </authorList>
    </citation>
    <scope>IDENTIFICATION</scope>
    <source>
        <strain evidence="15">Foshan</strain>
    </source>
</reference>
<name>A0ABM1YUT5_AEDAL</name>
<evidence type="ECO:0000256" key="13">
    <source>
        <dbReference type="SAM" id="Phobius"/>
    </source>
</evidence>
<dbReference type="PANTHER" id="PTHR24246:SF27">
    <property type="entry name" value="ADENOSINE RECEPTOR, ISOFORM A"/>
    <property type="match status" value="1"/>
</dbReference>
<dbReference type="PROSITE" id="PS00237">
    <property type="entry name" value="G_PROTEIN_RECEP_F1_1"/>
    <property type="match status" value="1"/>
</dbReference>
<dbReference type="EnsemblMetazoa" id="AALFPA23_012318.R17651">
    <property type="protein sequence ID" value="AALFPA23_012318.P17651"/>
    <property type="gene ID" value="AALFPA23_012318"/>
</dbReference>
<feature type="transmembrane region" description="Helical" evidence="13">
    <location>
        <begin position="318"/>
        <end position="343"/>
    </location>
</feature>
<dbReference type="EnsemblMetazoa" id="AALFPA23_012318.R17649">
    <property type="protein sequence ID" value="AALFPA23_012318.P17649"/>
    <property type="gene ID" value="AALFPA23_012318"/>
</dbReference>
<dbReference type="Proteomes" id="UP000069940">
    <property type="component" value="Unassembled WGS sequence"/>
</dbReference>
<feature type="transmembrane region" description="Helical" evidence="13">
    <location>
        <begin position="289"/>
        <end position="312"/>
    </location>
</feature>
<dbReference type="EnsemblMetazoa" id="AALFPA23_012318.R17647">
    <property type="protein sequence ID" value="AALFPA23_012318.P17647"/>
    <property type="gene ID" value="AALFPA23_012318"/>
</dbReference>
<dbReference type="Gene3D" id="1.20.1070.10">
    <property type="entry name" value="Rhodopsin 7-helix transmembrane proteins"/>
    <property type="match status" value="1"/>
</dbReference>
<evidence type="ECO:0000313" key="15">
    <source>
        <dbReference type="EnsemblMetazoa" id="AALFPA23_012318.P17650"/>
    </source>
</evidence>
<evidence type="ECO:0000256" key="7">
    <source>
        <dbReference type="ARBA" id="ARBA00023136"/>
    </source>
</evidence>
<evidence type="ECO:0000256" key="3">
    <source>
        <dbReference type="ARBA" id="ARBA00022475"/>
    </source>
</evidence>
<dbReference type="SMART" id="SM01381">
    <property type="entry name" value="7TM_GPCR_Srsx"/>
    <property type="match status" value="1"/>
</dbReference>
<dbReference type="GeneID" id="109422953"/>
<keyword evidence="6 11" id="KW-0297">G-protein coupled receptor</keyword>
<dbReference type="EnsemblMetazoa" id="AALFPA23_012318.R17654">
    <property type="protein sequence ID" value="AALFPA23_012318.P17654"/>
    <property type="gene ID" value="AALFPA23_012318"/>
</dbReference>
<dbReference type="RefSeq" id="XP_029717466.2">
    <property type="nucleotide sequence ID" value="XM_029861606.2"/>
</dbReference>
<feature type="compositionally biased region" description="Polar residues" evidence="12">
    <location>
        <begin position="700"/>
        <end position="717"/>
    </location>
</feature>
<feature type="compositionally biased region" description="Low complexity" evidence="12">
    <location>
        <begin position="719"/>
        <end position="731"/>
    </location>
</feature>
<accession>A0ABM1YUT5</accession>
<dbReference type="RefSeq" id="XP_062701334.1">
    <property type="nucleotide sequence ID" value="XM_062845350.1"/>
</dbReference>
<evidence type="ECO:0000256" key="9">
    <source>
        <dbReference type="ARBA" id="ARBA00023180"/>
    </source>
</evidence>
<keyword evidence="10 11" id="KW-0807">Transducer</keyword>
<protein>
    <recommendedName>
        <fullName evidence="14">G-protein coupled receptors family 1 profile domain-containing protein</fullName>
    </recommendedName>
</protein>
<evidence type="ECO:0000256" key="2">
    <source>
        <dbReference type="ARBA" id="ARBA00010663"/>
    </source>
</evidence>
<dbReference type="EnsemblMetazoa" id="AALFPA23_012318.R17653">
    <property type="protein sequence ID" value="AALFPA23_012318.P17653"/>
    <property type="gene ID" value="AALFPA23_012318"/>
</dbReference>
<dbReference type="PRINTS" id="PR00237">
    <property type="entry name" value="GPCRRHODOPSN"/>
</dbReference>
<organism evidence="15 16">
    <name type="scientific">Aedes albopictus</name>
    <name type="common">Asian tiger mosquito</name>
    <name type="synonym">Stegomyia albopicta</name>
    <dbReference type="NCBI Taxonomy" id="7160"/>
    <lineage>
        <taxon>Eukaryota</taxon>
        <taxon>Metazoa</taxon>
        <taxon>Ecdysozoa</taxon>
        <taxon>Arthropoda</taxon>
        <taxon>Hexapoda</taxon>
        <taxon>Insecta</taxon>
        <taxon>Pterygota</taxon>
        <taxon>Neoptera</taxon>
        <taxon>Endopterygota</taxon>
        <taxon>Diptera</taxon>
        <taxon>Nematocera</taxon>
        <taxon>Culicoidea</taxon>
        <taxon>Culicidae</taxon>
        <taxon>Culicinae</taxon>
        <taxon>Aedini</taxon>
        <taxon>Aedes</taxon>
        <taxon>Stegomyia</taxon>
    </lineage>
</organism>
<dbReference type="RefSeq" id="XP_062701332.1">
    <property type="nucleotide sequence ID" value="XM_062845348.1"/>
</dbReference>
<dbReference type="Pfam" id="PF00001">
    <property type="entry name" value="7tm_1"/>
    <property type="match status" value="1"/>
</dbReference>
<comment type="subcellular location">
    <subcellularLocation>
        <location evidence="1">Cell membrane</location>
        <topology evidence="1">Multi-pass membrane protein</topology>
    </subcellularLocation>
</comment>
<comment type="similarity">
    <text evidence="2 11">Belongs to the G-protein coupled receptor 1 family.</text>
</comment>
<dbReference type="RefSeq" id="XP_062701333.1">
    <property type="nucleotide sequence ID" value="XM_062845349.1"/>
</dbReference>
<evidence type="ECO:0000256" key="4">
    <source>
        <dbReference type="ARBA" id="ARBA00022692"/>
    </source>
</evidence>
<keyword evidence="3" id="KW-1003">Cell membrane</keyword>
<keyword evidence="5 13" id="KW-1133">Transmembrane helix</keyword>
<evidence type="ECO:0000256" key="12">
    <source>
        <dbReference type="SAM" id="MobiDB-lite"/>
    </source>
</evidence>
<dbReference type="RefSeq" id="XP_062701335.1">
    <property type="nucleotide sequence ID" value="XM_062845351.1"/>
</dbReference>
<evidence type="ECO:0000313" key="16">
    <source>
        <dbReference type="Proteomes" id="UP000069940"/>
    </source>
</evidence>
<dbReference type="EnsemblMetazoa" id="AALFPA23_012318.R17652">
    <property type="protein sequence ID" value="AALFPA23_012318.P17652"/>
    <property type="gene ID" value="AALFPA23_012318"/>
</dbReference>
<dbReference type="SUPFAM" id="SSF81321">
    <property type="entry name" value="Family A G protein-coupled receptor-like"/>
    <property type="match status" value="1"/>
</dbReference>
<dbReference type="RefSeq" id="XP_029717467.2">
    <property type="nucleotide sequence ID" value="XM_029861607.2"/>
</dbReference>
<dbReference type="EnsemblMetazoa" id="AALFPA23_012318.R17650">
    <property type="protein sequence ID" value="AALFPA23_012318.P17650"/>
    <property type="gene ID" value="AALFPA23_012318"/>
</dbReference>
<feature type="transmembrane region" description="Helical" evidence="13">
    <location>
        <begin position="196"/>
        <end position="219"/>
    </location>
</feature>
<feature type="transmembrane region" description="Helical" evidence="13">
    <location>
        <begin position="77"/>
        <end position="100"/>
    </location>
</feature>
<evidence type="ECO:0000256" key="11">
    <source>
        <dbReference type="RuleBase" id="RU000688"/>
    </source>
</evidence>
<dbReference type="CDD" id="cd14968">
    <property type="entry name" value="7tmA_Adenosine_R"/>
    <property type="match status" value="1"/>
</dbReference>
<evidence type="ECO:0000256" key="8">
    <source>
        <dbReference type="ARBA" id="ARBA00023170"/>
    </source>
</evidence>
<feature type="region of interest" description="Disordered" evidence="12">
    <location>
        <begin position="663"/>
        <end position="735"/>
    </location>
</feature>
<dbReference type="PROSITE" id="PS50262">
    <property type="entry name" value="G_PROTEIN_RECEP_F1_2"/>
    <property type="match status" value="1"/>
</dbReference>
<dbReference type="PANTHER" id="PTHR24246">
    <property type="entry name" value="OLFACTORY RECEPTOR AND ADENOSINE RECEPTOR"/>
    <property type="match status" value="1"/>
</dbReference>
<proteinExistence type="inferred from homology"/>
<evidence type="ECO:0000256" key="10">
    <source>
        <dbReference type="ARBA" id="ARBA00023224"/>
    </source>
</evidence>
<evidence type="ECO:0000259" key="14">
    <source>
        <dbReference type="PROSITE" id="PS50262"/>
    </source>
</evidence>
<sequence length="752" mass="83835">MTDIDPTGFVEHFAYNGTDVADWNLTTTRYVSATGESRLDVTYAVFEGLVALMAVVGNAMVIVVFKRERRLRRRTNFYIVSLATADFLVGLLGVPFAVLSSVGLPRNLHACLFTISLLIVLCTISIFCLVAVSVDRYWAILHPMAYSRNVRTKTAIVIISLCWLAGSIIGFLPLFGWHETPQIDTCLFLQVMDYDYLVFLYFSTIITPALIMLAFYAHIYRVIVKQLRQIVTMNPSGGLSSESRRSSESSRIRISAMKTGRCKPNGHGGTMLRVLGAAQKREVKATQNLSIIVLFFMICWIPLYTINCIVAFCRDCTIPPTLMFFCIILSHLNSAVNPLLYAYHLKDFRAALKNLILSMLGYDVTTQELNYRASLASQQQQIVQRHSLMDKRFSLQPKVYIDSPVYFRAQQQLRRQQSELLQRHSLERSESGTSFNSLNKKRLISTTRSDPGSPNVVISTSAISASPVESNCSSPQRFDLRIVDGSQRNHFRMWGIAEVPSINEDSVHRKSLEDGDNGGLVLICGGTEEPIVENSESIEQTSVEVNLEDIGQDFPGHEVLQAGDLTPHQIEEDRNISSLYNIVTSKRRSRSSCCILQDATLTAQSVTDSVYLIEDHSPSRILAKHVSRNSANNNSVNCSDDCTNHRSLDLVDNVNNNSQLCQHVSSPNTALPGETPTTVPSRHRSMSKSFSLFNSAHHANPSSKPQSPIISLATDSGESSHSSLFKLFSSSNGAKQRVRSFKFNKRSLSNDK</sequence>
<feature type="transmembrane region" description="Helical" evidence="13">
    <location>
        <begin position="43"/>
        <end position="65"/>
    </location>
</feature>
<feature type="transmembrane region" description="Helical" evidence="13">
    <location>
        <begin position="112"/>
        <end position="134"/>
    </location>
</feature>
<feature type="domain" description="G-protein coupled receptors family 1 profile" evidence="14">
    <location>
        <begin position="57"/>
        <end position="341"/>
    </location>
</feature>
<evidence type="ECO:0000256" key="5">
    <source>
        <dbReference type="ARBA" id="ARBA00022989"/>
    </source>
</evidence>
<dbReference type="RefSeq" id="XP_062701329.1">
    <property type="nucleotide sequence ID" value="XM_062845345.1"/>
</dbReference>
<dbReference type="EnsemblMetazoa" id="AALFPA23_012318.R17648">
    <property type="protein sequence ID" value="AALFPA23_012318.P17648"/>
    <property type="gene ID" value="AALFPA23_012318"/>
</dbReference>
<dbReference type="InterPro" id="IPR017452">
    <property type="entry name" value="GPCR_Rhodpsn_7TM"/>
</dbReference>
<keyword evidence="8 11" id="KW-0675">Receptor</keyword>
<evidence type="ECO:0000256" key="1">
    <source>
        <dbReference type="ARBA" id="ARBA00004651"/>
    </source>
</evidence>
<evidence type="ECO:0000256" key="6">
    <source>
        <dbReference type="ARBA" id="ARBA00023040"/>
    </source>
</evidence>
<keyword evidence="16" id="KW-1185">Reference proteome</keyword>
<feature type="compositionally biased region" description="Polar residues" evidence="12">
    <location>
        <begin position="663"/>
        <end position="680"/>
    </location>
</feature>
<keyword evidence="9" id="KW-0325">Glycoprotein</keyword>
<keyword evidence="7 13" id="KW-0472">Membrane</keyword>
<feature type="transmembrane region" description="Helical" evidence="13">
    <location>
        <begin position="155"/>
        <end position="176"/>
    </location>
</feature>
<dbReference type="InterPro" id="IPR000276">
    <property type="entry name" value="GPCR_Rhodpsn"/>
</dbReference>
<dbReference type="RefSeq" id="XP_062701330.1">
    <property type="nucleotide sequence ID" value="XM_062845346.1"/>
</dbReference>
<keyword evidence="4 11" id="KW-0812">Transmembrane</keyword>